<feature type="transmembrane region" description="Helical" evidence="1">
    <location>
        <begin position="39"/>
        <end position="58"/>
    </location>
</feature>
<evidence type="ECO:0000313" key="3">
    <source>
        <dbReference type="Proteomes" id="UP000327468"/>
    </source>
</evidence>
<keyword evidence="1" id="KW-0812">Transmembrane</keyword>
<organism evidence="2 3">
    <name type="scientific">Pangasianodon hypophthalmus</name>
    <name type="common">Striped catfish</name>
    <name type="synonym">Helicophagus hypophthalmus</name>
    <dbReference type="NCBI Taxonomy" id="310915"/>
    <lineage>
        <taxon>Eukaryota</taxon>
        <taxon>Metazoa</taxon>
        <taxon>Chordata</taxon>
        <taxon>Craniata</taxon>
        <taxon>Vertebrata</taxon>
        <taxon>Euteleostomi</taxon>
        <taxon>Actinopterygii</taxon>
        <taxon>Neopterygii</taxon>
        <taxon>Teleostei</taxon>
        <taxon>Ostariophysi</taxon>
        <taxon>Siluriformes</taxon>
        <taxon>Pangasiidae</taxon>
        <taxon>Pangasianodon</taxon>
    </lineage>
</organism>
<accession>A0A5N5JRZ0</accession>
<sequence>MANEKMVQFNLTLWRICNFIMSGFFSLAAYVQINDPDAGLWMVSYAIPAGLCFLISYRPQITETLAWRRVADLHVMMATAFGALLGWSLYKHGVTHIFHQEEGREFSGLMLMVIWLLMCRHSGRGAVGALRLCTAVAITAFPIITWIYYYIHKELRADWPSHCTSTL</sequence>
<dbReference type="EMBL" id="VFJC01000030">
    <property type="protein sequence ID" value="KAB5517637.1"/>
    <property type="molecule type" value="Genomic_DNA"/>
</dbReference>
<gene>
    <name evidence="2" type="ORF">PHYPO_G00169460</name>
</gene>
<protein>
    <recommendedName>
        <fullName evidence="4">Transmembrane protein 220</fullName>
    </recommendedName>
</protein>
<proteinExistence type="predicted"/>
<dbReference type="Pfam" id="PF15071">
    <property type="entry name" value="TMEM220"/>
    <property type="match status" value="1"/>
</dbReference>
<name>A0A5N5JRZ0_PANHP</name>
<reference evidence="2 3" key="1">
    <citation type="submission" date="2019-06" db="EMBL/GenBank/DDBJ databases">
        <title>A chromosome-scale genome assembly of the striped catfish, Pangasianodon hypophthalmus.</title>
        <authorList>
            <person name="Wen M."/>
            <person name="Zahm M."/>
            <person name="Roques C."/>
            <person name="Cabau C."/>
            <person name="Klopp C."/>
            <person name="Donnadieu C."/>
            <person name="Jouanno E."/>
            <person name="Avarre J.-C."/>
            <person name="Campet M."/>
            <person name="Ha T.T.T."/>
            <person name="Dugue R."/>
            <person name="Lampietro C."/>
            <person name="Louis A."/>
            <person name="Herpin A."/>
            <person name="Echchiki A."/>
            <person name="Berthelot C."/>
            <person name="Parey E."/>
            <person name="Roest-Crollius H."/>
            <person name="Braasch I."/>
            <person name="Postlethwait J."/>
            <person name="Bobe J."/>
            <person name="Montfort J."/>
            <person name="Bouchez O."/>
            <person name="Begum T."/>
            <person name="Schartl M."/>
            <person name="Guiguen Y."/>
        </authorList>
    </citation>
    <scope>NUCLEOTIDE SEQUENCE [LARGE SCALE GENOMIC DNA]</scope>
    <source>
        <strain evidence="2 3">Indonesia</strain>
        <tissue evidence="2">Blood</tissue>
    </source>
</reference>
<dbReference type="PANTHER" id="PTHR34262">
    <property type="entry name" value="TRANSMEMBRANE PROTEIN 220"/>
    <property type="match status" value="1"/>
</dbReference>
<feature type="transmembrane region" description="Helical" evidence="1">
    <location>
        <begin position="12"/>
        <end position="33"/>
    </location>
</feature>
<keyword evidence="3" id="KW-1185">Reference proteome</keyword>
<dbReference type="Proteomes" id="UP000327468">
    <property type="component" value="Chromosome 29"/>
</dbReference>
<comment type="caution">
    <text evidence="2">The sequence shown here is derived from an EMBL/GenBank/DDBJ whole genome shotgun (WGS) entry which is preliminary data.</text>
</comment>
<dbReference type="PANTHER" id="PTHR34262:SF1">
    <property type="entry name" value="TRANSMEMBRANE PROTEIN 220"/>
    <property type="match status" value="1"/>
</dbReference>
<dbReference type="InterPro" id="IPR029377">
    <property type="entry name" value="TMEM220"/>
</dbReference>
<keyword evidence="1" id="KW-1133">Transmembrane helix</keyword>
<dbReference type="AlphaFoldDB" id="A0A5N5JRZ0"/>
<feature type="transmembrane region" description="Helical" evidence="1">
    <location>
        <begin position="70"/>
        <end position="90"/>
    </location>
</feature>
<evidence type="ECO:0000313" key="2">
    <source>
        <dbReference type="EMBL" id="KAB5517637.1"/>
    </source>
</evidence>
<evidence type="ECO:0000256" key="1">
    <source>
        <dbReference type="SAM" id="Phobius"/>
    </source>
</evidence>
<keyword evidence="1" id="KW-0472">Membrane</keyword>
<dbReference type="OrthoDB" id="9924288at2759"/>
<evidence type="ECO:0008006" key="4">
    <source>
        <dbReference type="Google" id="ProtNLM"/>
    </source>
</evidence>
<feature type="transmembrane region" description="Helical" evidence="1">
    <location>
        <begin position="130"/>
        <end position="151"/>
    </location>
</feature>